<evidence type="ECO:0000256" key="2">
    <source>
        <dbReference type="ARBA" id="ARBA00022679"/>
    </source>
</evidence>
<keyword evidence="4" id="KW-0812">Transmembrane</keyword>
<dbReference type="PANTHER" id="PTHR10434">
    <property type="entry name" value="1-ACYL-SN-GLYCEROL-3-PHOSPHATE ACYLTRANSFERASE"/>
    <property type="match status" value="1"/>
</dbReference>
<feature type="transmembrane region" description="Helical" evidence="4">
    <location>
        <begin position="36"/>
        <end position="55"/>
    </location>
</feature>
<dbReference type="OrthoDB" id="5290997at2"/>
<dbReference type="KEGG" id="paqt:E8L99_04660"/>
<evidence type="ECO:0000313" key="7">
    <source>
        <dbReference type="Proteomes" id="UP000298588"/>
    </source>
</evidence>
<dbReference type="PANTHER" id="PTHR10434:SF40">
    <property type="entry name" value="1-ACYL-SN-GLYCEROL-3-PHOSPHATE ACYLTRANSFERASE"/>
    <property type="match status" value="1"/>
</dbReference>
<dbReference type="GO" id="GO:0006654">
    <property type="term" value="P:phosphatidic acid biosynthetic process"/>
    <property type="evidence" value="ECO:0007669"/>
    <property type="project" value="TreeGrafter"/>
</dbReference>
<accession>A0A4D7QD33</accession>
<evidence type="ECO:0000313" key="6">
    <source>
        <dbReference type="EMBL" id="QCK85118.1"/>
    </source>
</evidence>
<evidence type="ECO:0000259" key="5">
    <source>
        <dbReference type="SMART" id="SM00563"/>
    </source>
</evidence>
<reference evidence="6 7" key="1">
    <citation type="submission" date="2019-04" db="EMBL/GenBank/DDBJ databases">
        <title>Phreatobacter aquaticus sp. nov.</title>
        <authorList>
            <person name="Choi A."/>
            <person name="Baek K."/>
        </authorList>
    </citation>
    <scope>NUCLEOTIDE SEQUENCE [LARGE SCALE GENOMIC DNA]</scope>
    <source>
        <strain evidence="6 7">NMCR1094</strain>
    </source>
</reference>
<gene>
    <name evidence="6" type="ORF">E8L99_04660</name>
</gene>
<keyword evidence="4" id="KW-1133">Transmembrane helix</keyword>
<keyword evidence="7" id="KW-1185">Reference proteome</keyword>
<dbReference type="AlphaFoldDB" id="A0A4D7QD33"/>
<feature type="transmembrane region" description="Helical" evidence="4">
    <location>
        <begin position="7"/>
        <end position="30"/>
    </location>
</feature>
<dbReference type="CDD" id="cd07989">
    <property type="entry name" value="LPLAT_AGPAT-like"/>
    <property type="match status" value="1"/>
</dbReference>
<keyword evidence="3 6" id="KW-0012">Acyltransferase</keyword>
<evidence type="ECO:0000256" key="4">
    <source>
        <dbReference type="SAM" id="Phobius"/>
    </source>
</evidence>
<sequence length="242" mass="27418">MLLLRSLVYNLFFYLWTLLLMVVILPFLLWPTSRPILFIGLVWGVGNLWALRVICGTTYEFRGAQNIPDGPILVAAKHQSAWETFAFFLHFRRPAYVYKRELAYVPLFGWLIWKADQIPVDRGKKGVALASITDGAKRAVARGHQVMIFPEGTRRAVDAPPDYKFGVTHLYSELGVPCQPVALNAGLFWRRRSIIRRPGKVLVEFLPPIPPGLPPEDFAARLEHDIETATRRLIEEARAAGA</sequence>
<dbReference type="Pfam" id="PF01553">
    <property type="entry name" value="Acyltransferase"/>
    <property type="match status" value="1"/>
</dbReference>
<dbReference type="RefSeq" id="WP_137098452.1">
    <property type="nucleotide sequence ID" value="NZ_CP039865.1"/>
</dbReference>
<evidence type="ECO:0000256" key="3">
    <source>
        <dbReference type="ARBA" id="ARBA00023315"/>
    </source>
</evidence>
<keyword evidence="4" id="KW-0472">Membrane</keyword>
<keyword evidence="2 6" id="KW-0808">Transferase</keyword>
<dbReference type="SUPFAM" id="SSF69593">
    <property type="entry name" value="Glycerol-3-phosphate (1)-acyltransferase"/>
    <property type="match status" value="1"/>
</dbReference>
<proteinExistence type="predicted"/>
<dbReference type="InterPro" id="IPR002123">
    <property type="entry name" value="Plipid/glycerol_acylTrfase"/>
</dbReference>
<dbReference type="EMBL" id="CP039865">
    <property type="protein sequence ID" value="QCK85118.1"/>
    <property type="molecule type" value="Genomic_DNA"/>
</dbReference>
<comment type="pathway">
    <text evidence="1">Lipid metabolism.</text>
</comment>
<dbReference type="Proteomes" id="UP000298588">
    <property type="component" value="Chromosome"/>
</dbReference>
<name>A0A4D7QD33_9HYPH</name>
<evidence type="ECO:0000256" key="1">
    <source>
        <dbReference type="ARBA" id="ARBA00005189"/>
    </source>
</evidence>
<organism evidence="6 7">
    <name type="scientific">Phreatobacter aquaticus</name>
    <dbReference type="NCBI Taxonomy" id="2570229"/>
    <lineage>
        <taxon>Bacteria</taxon>
        <taxon>Pseudomonadati</taxon>
        <taxon>Pseudomonadota</taxon>
        <taxon>Alphaproteobacteria</taxon>
        <taxon>Hyphomicrobiales</taxon>
        <taxon>Phreatobacteraceae</taxon>
        <taxon>Phreatobacter</taxon>
    </lineage>
</organism>
<protein>
    <submittedName>
        <fullName evidence="6">1-acyl-sn-glycerol-3-phosphate acyltransferase</fullName>
    </submittedName>
</protein>
<dbReference type="SMART" id="SM00563">
    <property type="entry name" value="PlsC"/>
    <property type="match status" value="1"/>
</dbReference>
<feature type="domain" description="Phospholipid/glycerol acyltransferase" evidence="5">
    <location>
        <begin position="72"/>
        <end position="186"/>
    </location>
</feature>
<dbReference type="GO" id="GO:0003841">
    <property type="term" value="F:1-acylglycerol-3-phosphate O-acyltransferase activity"/>
    <property type="evidence" value="ECO:0007669"/>
    <property type="project" value="TreeGrafter"/>
</dbReference>